<dbReference type="AlphaFoldDB" id="X1F462"/>
<reference evidence="2" key="1">
    <citation type="journal article" date="2014" name="Front. Microbiol.">
        <title>High frequency of phylogenetically diverse reductive dehalogenase-homologous genes in deep subseafloor sedimentary metagenomes.</title>
        <authorList>
            <person name="Kawai M."/>
            <person name="Futagami T."/>
            <person name="Toyoda A."/>
            <person name="Takaki Y."/>
            <person name="Nishi S."/>
            <person name="Hori S."/>
            <person name="Arai W."/>
            <person name="Tsubouchi T."/>
            <person name="Morono Y."/>
            <person name="Uchiyama I."/>
            <person name="Ito T."/>
            <person name="Fujiyama A."/>
            <person name="Inagaki F."/>
            <person name="Takami H."/>
        </authorList>
    </citation>
    <scope>NUCLEOTIDE SEQUENCE</scope>
    <source>
        <strain evidence="2">Expedition CK06-06</strain>
    </source>
</reference>
<comment type="caution">
    <text evidence="2">The sequence shown here is derived from an EMBL/GenBank/DDBJ whole genome shotgun (WGS) entry which is preliminary data.</text>
</comment>
<feature type="region of interest" description="Disordered" evidence="1">
    <location>
        <begin position="39"/>
        <end position="64"/>
    </location>
</feature>
<name>X1F462_9ZZZZ</name>
<organism evidence="2">
    <name type="scientific">marine sediment metagenome</name>
    <dbReference type="NCBI Taxonomy" id="412755"/>
    <lineage>
        <taxon>unclassified sequences</taxon>
        <taxon>metagenomes</taxon>
        <taxon>ecological metagenomes</taxon>
    </lineage>
</organism>
<feature type="non-terminal residue" evidence="2">
    <location>
        <position position="1"/>
    </location>
</feature>
<gene>
    <name evidence="2" type="ORF">S01H4_56685</name>
</gene>
<sequence length="64" mass="6916">PLSAVADGKGGAGKGKCFYPAGSLFTGRVYEENNVMDEAQLEDKPKQTQFPKCPNGCNRSYDND</sequence>
<protein>
    <submittedName>
        <fullName evidence="2">Uncharacterized protein</fullName>
    </submittedName>
</protein>
<proteinExistence type="predicted"/>
<accession>X1F462</accession>
<dbReference type="EMBL" id="BART01032872">
    <property type="protein sequence ID" value="GAH15568.1"/>
    <property type="molecule type" value="Genomic_DNA"/>
</dbReference>
<evidence type="ECO:0000256" key="1">
    <source>
        <dbReference type="SAM" id="MobiDB-lite"/>
    </source>
</evidence>
<evidence type="ECO:0000313" key="2">
    <source>
        <dbReference type="EMBL" id="GAH15568.1"/>
    </source>
</evidence>